<keyword evidence="7 8" id="KW-0067">ATP-binding</keyword>
<feature type="binding site" evidence="8">
    <location>
        <position position="148"/>
    </location>
    <ligand>
        <name>substrate</name>
    </ligand>
</feature>
<keyword evidence="5 8" id="KW-0547">Nucleotide-binding</keyword>
<dbReference type="InterPro" id="IPR019797">
    <property type="entry name" value="Glutamate_5-kinase_CS"/>
</dbReference>
<dbReference type="GO" id="GO:0004349">
    <property type="term" value="F:glutamate 5-kinase activity"/>
    <property type="evidence" value="ECO:0007669"/>
    <property type="project" value="UniProtKB-UniRule"/>
</dbReference>
<comment type="function">
    <text evidence="8">Catalyzes the transfer of a phosphate group to glutamate to form L-glutamate 5-phosphate.</text>
</comment>
<dbReference type="RefSeq" id="WP_142504793.1">
    <property type="nucleotide sequence ID" value="NZ_FXTI01000003.1"/>
</dbReference>
<feature type="domain" description="PUA" evidence="9">
    <location>
        <begin position="277"/>
        <end position="360"/>
    </location>
</feature>
<reference evidence="10 11" key="1">
    <citation type="submission" date="2017-05" db="EMBL/GenBank/DDBJ databases">
        <authorList>
            <person name="Varghese N."/>
            <person name="Submissions S."/>
        </authorList>
    </citation>
    <scope>NUCLEOTIDE SEQUENCE [LARGE SCALE GENOMIC DNA]</scope>
    <source>
        <strain evidence="10 11">DSM 45474</strain>
    </source>
</reference>
<dbReference type="InterPro" id="IPR036974">
    <property type="entry name" value="PUA_sf"/>
</dbReference>
<dbReference type="SMART" id="SM00359">
    <property type="entry name" value="PUA"/>
    <property type="match status" value="1"/>
</dbReference>
<name>A0A521C0Z9_9BACL</name>
<dbReference type="InterPro" id="IPR001057">
    <property type="entry name" value="Glu/AcGlu_kinase"/>
</dbReference>
<feature type="binding site" evidence="8">
    <location>
        <position position="136"/>
    </location>
    <ligand>
        <name>substrate</name>
    </ligand>
</feature>
<dbReference type="PIRSF" id="PIRSF000729">
    <property type="entry name" value="GK"/>
    <property type="match status" value="1"/>
</dbReference>
<keyword evidence="4 8" id="KW-0808">Transferase</keyword>
<keyword evidence="2 8" id="KW-0028">Amino-acid biosynthesis</keyword>
<evidence type="ECO:0000313" key="10">
    <source>
        <dbReference type="EMBL" id="SMO52390.1"/>
    </source>
</evidence>
<dbReference type="Proteomes" id="UP000315636">
    <property type="component" value="Unassembled WGS sequence"/>
</dbReference>
<dbReference type="PANTHER" id="PTHR43654">
    <property type="entry name" value="GLUTAMATE 5-KINASE"/>
    <property type="match status" value="1"/>
</dbReference>
<comment type="subcellular location">
    <subcellularLocation>
        <location evidence="8">Cytoplasm</location>
    </subcellularLocation>
</comment>
<dbReference type="EC" id="2.7.2.11" evidence="8"/>
<comment type="pathway">
    <text evidence="8">Amino-acid biosynthesis; L-proline biosynthesis; L-glutamate 5-semialdehyde from L-glutamate: step 1/2.</text>
</comment>
<dbReference type="Gene3D" id="3.40.1160.10">
    <property type="entry name" value="Acetylglutamate kinase-like"/>
    <property type="match status" value="1"/>
</dbReference>
<protein>
    <recommendedName>
        <fullName evidence="8">Glutamate 5-kinase</fullName>
        <ecNumber evidence="8">2.7.2.11</ecNumber>
    </recommendedName>
    <alternativeName>
        <fullName evidence="8">Gamma-glutamyl kinase</fullName>
        <shortName evidence="8">GK</shortName>
    </alternativeName>
</protein>
<dbReference type="InterPro" id="IPR011529">
    <property type="entry name" value="Glu_5kinase"/>
</dbReference>
<dbReference type="GO" id="GO:0055129">
    <property type="term" value="P:L-proline biosynthetic process"/>
    <property type="evidence" value="ECO:0007669"/>
    <property type="project" value="UniProtKB-UniRule"/>
</dbReference>
<proteinExistence type="inferred from homology"/>
<feature type="binding site" evidence="8">
    <location>
        <position position="49"/>
    </location>
    <ligand>
        <name>substrate</name>
    </ligand>
</feature>
<evidence type="ECO:0000256" key="5">
    <source>
        <dbReference type="ARBA" id="ARBA00022741"/>
    </source>
</evidence>
<dbReference type="InterPro" id="IPR001048">
    <property type="entry name" value="Asp/Glu/Uridylate_kinase"/>
</dbReference>
<gene>
    <name evidence="8" type="primary">proB</name>
    <name evidence="10" type="ORF">SAMN06264849_10313</name>
</gene>
<accession>A0A521C0Z9</accession>
<dbReference type="NCBIfam" id="TIGR01027">
    <property type="entry name" value="proB"/>
    <property type="match status" value="1"/>
</dbReference>
<dbReference type="PRINTS" id="PR00474">
    <property type="entry name" value="GLU5KINASE"/>
</dbReference>
<dbReference type="AlphaFoldDB" id="A0A521C0Z9"/>
<dbReference type="EMBL" id="FXTI01000003">
    <property type="protein sequence ID" value="SMO52390.1"/>
    <property type="molecule type" value="Genomic_DNA"/>
</dbReference>
<dbReference type="InterPro" id="IPR041739">
    <property type="entry name" value="G5K_ProB"/>
</dbReference>
<dbReference type="InterPro" id="IPR005715">
    <property type="entry name" value="Glu_5kinase/COase_Synthase"/>
</dbReference>
<dbReference type="Pfam" id="PF00696">
    <property type="entry name" value="AA_kinase"/>
    <property type="match status" value="1"/>
</dbReference>
<dbReference type="GO" id="GO:0005829">
    <property type="term" value="C:cytosol"/>
    <property type="evidence" value="ECO:0007669"/>
    <property type="project" value="TreeGrafter"/>
</dbReference>
<keyword evidence="6 8" id="KW-0418">Kinase</keyword>
<dbReference type="Pfam" id="PF01472">
    <property type="entry name" value="PUA"/>
    <property type="match status" value="1"/>
</dbReference>
<feature type="binding site" evidence="8">
    <location>
        <position position="9"/>
    </location>
    <ligand>
        <name>ATP</name>
        <dbReference type="ChEBI" id="CHEBI:30616"/>
    </ligand>
</feature>
<dbReference type="FunFam" id="3.40.1160.10:FF:000018">
    <property type="entry name" value="Glutamate 5-kinase"/>
    <property type="match status" value="1"/>
</dbReference>
<dbReference type="UniPathway" id="UPA00098">
    <property type="reaction ID" value="UER00359"/>
</dbReference>
<evidence type="ECO:0000256" key="1">
    <source>
        <dbReference type="ARBA" id="ARBA00022490"/>
    </source>
</evidence>
<dbReference type="SUPFAM" id="SSF88697">
    <property type="entry name" value="PUA domain-like"/>
    <property type="match status" value="1"/>
</dbReference>
<dbReference type="PROSITE" id="PS50890">
    <property type="entry name" value="PUA"/>
    <property type="match status" value="1"/>
</dbReference>
<keyword evidence="11" id="KW-1185">Reference proteome</keyword>
<dbReference type="HAMAP" id="MF_00456">
    <property type="entry name" value="ProB"/>
    <property type="match status" value="1"/>
</dbReference>
<dbReference type="OrthoDB" id="9804434at2"/>
<evidence type="ECO:0000256" key="2">
    <source>
        <dbReference type="ARBA" id="ARBA00022605"/>
    </source>
</evidence>
<dbReference type="SUPFAM" id="SSF53633">
    <property type="entry name" value="Carbamate kinase-like"/>
    <property type="match status" value="1"/>
</dbReference>
<dbReference type="GO" id="GO:0005524">
    <property type="term" value="F:ATP binding"/>
    <property type="evidence" value="ECO:0007669"/>
    <property type="project" value="UniProtKB-KW"/>
</dbReference>
<evidence type="ECO:0000256" key="8">
    <source>
        <dbReference type="HAMAP-Rule" id="MF_00456"/>
    </source>
</evidence>
<dbReference type="PROSITE" id="PS00902">
    <property type="entry name" value="GLUTAMATE_5_KINASE"/>
    <property type="match status" value="1"/>
</dbReference>
<evidence type="ECO:0000313" key="11">
    <source>
        <dbReference type="Proteomes" id="UP000315636"/>
    </source>
</evidence>
<evidence type="ECO:0000256" key="7">
    <source>
        <dbReference type="ARBA" id="ARBA00022840"/>
    </source>
</evidence>
<dbReference type="InterPro" id="IPR002478">
    <property type="entry name" value="PUA"/>
</dbReference>
<evidence type="ECO:0000256" key="4">
    <source>
        <dbReference type="ARBA" id="ARBA00022679"/>
    </source>
</evidence>
<feature type="binding site" evidence="8">
    <location>
        <begin position="210"/>
        <end position="216"/>
    </location>
    <ligand>
        <name>ATP</name>
        <dbReference type="ChEBI" id="CHEBI:30616"/>
    </ligand>
</feature>
<dbReference type="InterPro" id="IPR015947">
    <property type="entry name" value="PUA-like_sf"/>
</dbReference>
<comment type="catalytic activity">
    <reaction evidence="8">
        <text>L-glutamate + ATP = L-glutamyl 5-phosphate + ADP</text>
        <dbReference type="Rhea" id="RHEA:14877"/>
        <dbReference type="ChEBI" id="CHEBI:29985"/>
        <dbReference type="ChEBI" id="CHEBI:30616"/>
        <dbReference type="ChEBI" id="CHEBI:58274"/>
        <dbReference type="ChEBI" id="CHEBI:456216"/>
        <dbReference type="EC" id="2.7.2.11"/>
    </reaction>
</comment>
<evidence type="ECO:0000256" key="6">
    <source>
        <dbReference type="ARBA" id="ARBA00022777"/>
    </source>
</evidence>
<dbReference type="CDD" id="cd21157">
    <property type="entry name" value="PUA_G5K"/>
    <property type="match status" value="1"/>
</dbReference>
<dbReference type="Gene3D" id="2.30.130.10">
    <property type="entry name" value="PUA domain"/>
    <property type="match status" value="1"/>
</dbReference>
<dbReference type="InterPro" id="IPR036393">
    <property type="entry name" value="AceGlu_kinase-like_sf"/>
</dbReference>
<organism evidence="10 11">
    <name type="scientific">Melghirimyces algeriensis</name>
    <dbReference type="NCBI Taxonomy" id="910412"/>
    <lineage>
        <taxon>Bacteria</taxon>
        <taxon>Bacillati</taxon>
        <taxon>Bacillota</taxon>
        <taxon>Bacilli</taxon>
        <taxon>Bacillales</taxon>
        <taxon>Thermoactinomycetaceae</taxon>
        <taxon>Melghirimyces</taxon>
    </lineage>
</organism>
<comment type="similarity">
    <text evidence="8">Belongs to the glutamate 5-kinase family.</text>
</comment>
<keyword evidence="1 8" id="KW-0963">Cytoplasm</keyword>
<evidence type="ECO:0000256" key="3">
    <source>
        <dbReference type="ARBA" id="ARBA00022650"/>
    </source>
</evidence>
<dbReference type="GO" id="GO:0003723">
    <property type="term" value="F:RNA binding"/>
    <property type="evidence" value="ECO:0007669"/>
    <property type="project" value="InterPro"/>
</dbReference>
<keyword evidence="3 8" id="KW-0641">Proline biosynthesis</keyword>
<comment type="caution">
    <text evidence="8">Lacks conserved residue(s) required for the propagation of feature annotation.</text>
</comment>
<dbReference type="PANTHER" id="PTHR43654:SF1">
    <property type="entry name" value="ISOPENTENYL PHOSPHATE KINASE"/>
    <property type="match status" value="1"/>
</dbReference>
<sequence>MKKKTLIVKIGTSSLTDDSGKLDQNQLSHHVESIHRLKHSGYQVVLVSSGAVAAGFHELGFTCRPQTLVGKQAAAAVGQGHLVQRYREEFARRNESCAQVLLTRSDFEHRSRYLNALNTLNCLLNQGIIPIINENDSVAVDEIRWGDNDTLAALVAGLLQADWLILITNTDGLYTANPLDHPRAKKIERIKQWDQSLFHMASTGKSPLGSGGMQSKLLAAKKASETGIRVYIGSAGTHPDWMLHVLIDKGSGTYMDAQPRRFSRKEQWIAACSRPQGLLTVDEGAAQALLSGGKSLLPCGITEVTGTFEAGEIVEVIRPGNLPLGRGLCRYSATLLHQVKGWHTQEVTRLSPHHPEEVIHRNDWVPASVIP</sequence>
<evidence type="ECO:0000259" key="9">
    <source>
        <dbReference type="SMART" id="SM00359"/>
    </source>
</evidence>
<dbReference type="CDD" id="cd04242">
    <property type="entry name" value="AAK_G5K_ProB"/>
    <property type="match status" value="1"/>
</dbReference>